<name>A0ABV6YLW0_UNCEI</name>
<keyword evidence="2" id="KW-1185">Reference proteome</keyword>
<organism evidence="1 2">
    <name type="scientific">Eiseniibacteriota bacterium</name>
    <dbReference type="NCBI Taxonomy" id="2212470"/>
    <lineage>
        <taxon>Bacteria</taxon>
        <taxon>Candidatus Eiseniibacteriota</taxon>
    </lineage>
</organism>
<evidence type="ECO:0000313" key="1">
    <source>
        <dbReference type="EMBL" id="MFC1573321.1"/>
    </source>
</evidence>
<reference evidence="1 2" key="1">
    <citation type="submission" date="2024-09" db="EMBL/GenBank/DDBJ databases">
        <authorList>
            <person name="D'Angelo T."/>
        </authorList>
    </citation>
    <scope>NUCLEOTIDE SEQUENCE [LARGE SCALE GENOMIC DNA]</scope>
    <source>
        <strain evidence="1">SAG AM-320-E07</strain>
    </source>
</reference>
<sequence>MDQDGEKLWIMFVGNDILGERHLSRLLKGYLRYYHTDRCHLALEKDCPVRRRPTTQSDSKAKIITLSRVGGLYHRYEWHEAA</sequence>
<protein>
    <recommendedName>
        <fullName evidence="3">Integrase</fullName>
    </recommendedName>
</protein>
<evidence type="ECO:0000313" key="2">
    <source>
        <dbReference type="Proteomes" id="UP001593833"/>
    </source>
</evidence>
<comment type="caution">
    <text evidence="1">The sequence shown here is derived from an EMBL/GenBank/DDBJ whole genome shotgun (WGS) entry which is preliminary data.</text>
</comment>
<dbReference type="Proteomes" id="UP001593833">
    <property type="component" value="Unassembled WGS sequence"/>
</dbReference>
<evidence type="ECO:0008006" key="3">
    <source>
        <dbReference type="Google" id="ProtNLM"/>
    </source>
</evidence>
<accession>A0ABV6YLW0</accession>
<gene>
    <name evidence="1" type="ORF">ACFL6M_06950</name>
</gene>
<proteinExistence type="predicted"/>
<dbReference type="EMBL" id="JBHPKH010000123">
    <property type="protein sequence ID" value="MFC1573321.1"/>
    <property type="molecule type" value="Genomic_DNA"/>
</dbReference>